<feature type="transmembrane region" description="Helical" evidence="2">
    <location>
        <begin position="106"/>
        <end position="127"/>
    </location>
</feature>
<keyword evidence="2" id="KW-1133">Transmembrane helix</keyword>
<feature type="compositionally biased region" description="Basic and acidic residues" evidence="1">
    <location>
        <begin position="25"/>
        <end position="38"/>
    </location>
</feature>
<feature type="transmembrane region" description="Helical" evidence="2">
    <location>
        <begin position="212"/>
        <end position="235"/>
    </location>
</feature>
<dbReference type="Gene3D" id="3.40.50.1820">
    <property type="entry name" value="alpha/beta hydrolase"/>
    <property type="match status" value="1"/>
</dbReference>
<evidence type="ECO:0000313" key="4">
    <source>
        <dbReference type="Proteomes" id="UP001303115"/>
    </source>
</evidence>
<dbReference type="SUPFAM" id="SSF53474">
    <property type="entry name" value="alpha/beta-Hydrolases"/>
    <property type="match status" value="1"/>
</dbReference>
<feature type="transmembrane region" description="Helical" evidence="2">
    <location>
        <begin position="134"/>
        <end position="155"/>
    </location>
</feature>
<comment type="caution">
    <text evidence="3">The sequence shown here is derived from an EMBL/GenBank/DDBJ whole genome shotgun (WGS) entry which is preliminary data.</text>
</comment>
<keyword evidence="2" id="KW-0472">Membrane</keyword>
<sequence>MKGFWTRRETDEDRSGHSPPAAGRSSEDHPRAAADEHTRLLPNRVDSTPYLSPDDPAVSPYNLWTVRLVRWVTVALTCLTFVWWVLMVVCVFITPPGLHVRGSPFFAFSYASFALLTLVVSLLFFSVPSRLARILSIVNAAVLLVDTVIILVVPGLRHAEIWVGIASVVWAALMAVWFVTADRTVQWGKAEEEQRLTGRPESRRTMVEWVEVMLSTIALTVMAVVVVLMTLTLTLRAIDSGLAPPGERYWVDGDRYQIHLYCYGNKTDAAGSKTTTVLLEGGEDPVERGLWQFAENAVKNGSISRFCFADRPGMAWSDTAPSPFSASIASDALSEMLSRAGEEGPWILASAGIGSLYSRVFSSRHADDVRGILMIDPLHEDLLSRVGSPGRGFLLWIQGVISPCGIDRILGAILRGRRAVDRVWGRSSYQSGTTVFAKLQESLVAESLTKRDVVSSRAIQDKDTPLVVISSGHKVRKDRDWEDKQRDLSHITANLENWDIVDDAPHRVWDTLGGREMIERRLKKLAKPPALRV</sequence>
<evidence type="ECO:0000256" key="1">
    <source>
        <dbReference type="SAM" id="MobiDB-lite"/>
    </source>
</evidence>
<dbReference type="Proteomes" id="UP001303115">
    <property type="component" value="Unassembled WGS sequence"/>
</dbReference>
<dbReference type="Pfam" id="PF10329">
    <property type="entry name" value="DUF2417"/>
    <property type="match status" value="1"/>
</dbReference>
<dbReference type="InterPro" id="IPR019431">
    <property type="entry name" value="DUF2417"/>
</dbReference>
<feature type="transmembrane region" description="Helical" evidence="2">
    <location>
        <begin position="71"/>
        <end position="94"/>
    </location>
</feature>
<feature type="transmembrane region" description="Helical" evidence="2">
    <location>
        <begin position="161"/>
        <end position="179"/>
    </location>
</feature>
<reference evidence="4" key="1">
    <citation type="journal article" date="2023" name="Mol. Phylogenet. Evol.">
        <title>Genome-scale phylogeny and comparative genomics of the fungal order Sordariales.</title>
        <authorList>
            <person name="Hensen N."/>
            <person name="Bonometti L."/>
            <person name="Westerberg I."/>
            <person name="Brannstrom I.O."/>
            <person name="Guillou S."/>
            <person name="Cros-Aarteil S."/>
            <person name="Calhoun S."/>
            <person name="Haridas S."/>
            <person name="Kuo A."/>
            <person name="Mondo S."/>
            <person name="Pangilinan J."/>
            <person name="Riley R."/>
            <person name="LaButti K."/>
            <person name="Andreopoulos B."/>
            <person name="Lipzen A."/>
            <person name="Chen C."/>
            <person name="Yan M."/>
            <person name="Daum C."/>
            <person name="Ng V."/>
            <person name="Clum A."/>
            <person name="Steindorff A."/>
            <person name="Ohm R.A."/>
            <person name="Martin F."/>
            <person name="Silar P."/>
            <person name="Natvig D.O."/>
            <person name="Lalanne C."/>
            <person name="Gautier V."/>
            <person name="Ament-Velasquez S.L."/>
            <person name="Kruys A."/>
            <person name="Hutchinson M.I."/>
            <person name="Powell A.J."/>
            <person name="Barry K."/>
            <person name="Miller A.N."/>
            <person name="Grigoriev I.V."/>
            <person name="Debuchy R."/>
            <person name="Gladieux P."/>
            <person name="Hiltunen Thoren M."/>
            <person name="Johannesson H."/>
        </authorList>
    </citation>
    <scope>NUCLEOTIDE SEQUENCE [LARGE SCALE GENOMIC DNA]</scope>
    <source>
        <strain evidence="4">CBS 284.82</strain>
    </source>
</reference>
<protein>
    <submittedName>
        <fullName evidence="3">Uncharacterized protein</fullName>
    </submittedName>
</protein>
<feature type="region of interest" description="Disordered" evidence="1">
    <location>
        <begin position="1"/>
        <end position="38"/>
    </location>
</feature>
<dbReference type="EMBL" id="MU854346">
    <property type="protein sequence ID" value="KAK4042105.1"/>
    <property type="molecule type" value="Genomic_DNA"/>
</dbReference>
<evidence type="ECO:0000256" key="2">
    <source>
        <dbReference type="SAM" id="Phobius"/>
    </source>
</evidence>
<keyword evidence="2" id="KW-0812">Transmembrane</keyword>
<accession>A0AAN6PL87</accession>
<feature type="compositionally biased region" description="Basic and acidic residues" evidence="1">
    <location>
        <begin position="1"/>
        <end position="16"/>
    </location>
</feature>
<gene>
    <name evidence="3" type="ORF">C8A01DRAFT_44878</name>
</gene>
<evidence type="ECO:0000313" key="3">
    <source>
        <dbReference type="EMBL" id="KAK4042105.1"/>
    </source>
</evidence>
<dbReference type="InterPro" id="IPR029058">
    <property type="entry name" value="AB_hydrolase_fold"/>
</dbReference>
<proteinExistence type="predicted"/>
<organism evidence="3 4">
    <name type="scientific">Parachaetomium inaequale</name>
    <dbReference type="NCBI Taxonomy" id="2588326"/>
    <lineage>
        <taxon>Eukaryota</taxon>
        <taxon>Fungi</taxon>
        <taxon>Dikarya</taxon>
        <taxon>Ascomycota</taxon>
        <taxon>Pezizomycotina</taxon>
        <taxon>Sordariomycetes</taxon>
        <taxon>Sordariomycetidae</taxon>
        <taxon>Sordariales</taxon>
        <taxon>Chaetomiaceae</taxon>
        <taxon>Parachaetomium</taxon>
    </lineage>
</organism>
<keyword evidence="4" id="KW-1185">Reference proteome</keyword>
<dbReference type="AlphaFoldDB" id="A0AAN6PL87"/>
<name>A0AAN6PL87_9PEZI</name>